<name>F5YY43_MYCSD</name>
<keyword evidence="2" id="KW-0812">Transmembrane</keyword>
<gene>
    <name evidence="3" type="ordered locus">JDM601_1422</name>
</gene>
<organism evidence="3 4">
    <name type="scientific">Mycolicibacter sinensis (strain JDM601)</name>
    <name type="common">Mycobacterium sinense</name>
    <dbReference type="NCBI Taxonomy" id="875328"/>
    <lineage>
        <taxon>Bacteria</taxon>
        <taxon>Bacillati</taxon>
        <taxon>Actinomycetota</taxon>
        <taxon>Actinomycetes</taxon>
        <taxon>Mycobacteriales</taxon>
        <taxon>Mycobacteriaceae</taxon>
        <taxon>Mycolicibacter</taxon>
    </lineage>
</organism>
<dbReference type="EMBL" id="CP002329">
    <property type="protein sequence ID" value="AEF35422.1"/>
    <property type="molecule type" value="Genomic_DNA"/>
</dbReference>
<evidence type="ECO:0000256" key="2">
    <source>
        <dbReference type="SAM" id="Phobius"/>
    </source>
</evidence>
<keyword evidence="4" id="KW-1185">Reference proteome</keyword>
<dbReference type="HOGENOM" id="CLU_2735754_0_0_11"/>
<keyword evidence="2" id="KW-1133">Transmembrane helix</keyword>
<evidence type="ECO:0000313" key="3">
    <source>
        <dbReference type="EMBL" id="AEF35422.1"/>
    </source>
</evidence>
<feature type="region of interest" description="Disordered" evidence="1">
    <location>
        <begin position="1"/>
        <end position="40"/>
    </location>
</feature>
<dbReference type="Proteomes" id="UP000009224">
    <property type="component" value="Chromosome"/>
</dbReference>
<dbReference type="AlphaFoldDB" id="F5YY43"/>
<protein>
    <recommendedName>
        <fullName evidence="5">Transmembrane protein</fullName>
    </recommendedName>
</protein>
<feature type="transmembrane region" description="Helical" evidence="2">
    <location>
        <begin position="49"/>
        <end position="70"/>
    </location>
</feature>
<keyword evidence="2" id="KW-0472">Membrane</keyword>
<reference evidence="3 4" key="1">
    <citation type="journal article" date="2011" name="J. Bacteriol.">
        <title>Complete genome sequence of a novel clinical isolate, the nontuberculous Mycobacterium strain JDM601.</title>
        <authorList>
            <person name="Zhang Z.Y."/>
            <person name="Sun Z.Q."/>
            <person name="Wang Z.L."/>
            <person name="Wen Z.L."/>
            <person name="Sun Q.W."/>
            <person name="Zhu Z.Q."/>
            <person name="Song Y.Z."/>
            <person name="Zhao J.W."/>
            <person name="Wang H.H."/>
            <person name="Zhang S.L."/>
            <person name="Guo X.K."/>
        </authorList>
    </citation>
    <scope>NUCLEOTIDE SEQUENCE [LARGE SCALE GENOMIC DNA]</scope>
    <source>
        <strain evidence="3 4">JDM601</strain>
    </source>
</reference>
<evidence type="ECO:0000256" key="1">
    <source>
        <dbReference type="SAM" id="MobiDB-lite"/>
    </source>
</evidence>
<sequence length="71" mass="7752">MWSQVRVLPGAPSDQAKRSAAWSRDIPPENGEDTGKTGKGRLMSHERTIILYTVFMIALVVASAVIIAWVA</sequence>
<proteinExistence type="predicted"/>
<accession>F5YY43</accession>
<evidence type="ECO:0008006" key="5">
    <source>
        <dbReference type="Google" id="ProtNLM"/>
    </source>
</evidence>
<evidence type="ECO:0000313" key="4">
    <source>
        <dbReference type="Proteomes" id="UP000009224"/>
    </source>
</evidence>
<dbReference type="KEGG" id="mjd:JDM601_1422"/>